<evidence type="ECO:0000256" key="1">
    <source>
        <dbReference type="SAM" id="MobiDB-lite"/>
    </source>
</evidence>
<sequence length="59" mass="6806">MAFELMKQAPDEGAIGDRPRTETNFGSLVQSWRRMRMYIGAQIISEFPLFVEEDKSAPR</sequence>
<organism evidence="2 3">
    <name type="scientific">Corchorus olitorius</name>
    <dbReference type="NCBI Taxonomy" id="93759"/>
    <lineage>
        <taxon>Eukaryota</taxon>
        <taxon>Viridiplantae</taxon>
        <taxon>Streptophyta</taxon>
        <taxon>Embryophyta</taxon>
        <taxon>Tracheophyta</taxon>
        <taxon>Spermatophyta</taxon>
        <taxon>Magnoliopsida</taxon>
        <taxon>eudicotyledons</taxon>
        <taxon>Gunneridae</taxon>
        <taxon>Pentapetalae</taxon>
        <taxon>rosids</taxon>
        <taxon>malvids</taxon>
        <taxon>Malvales</taxon>
        <taxon>Malvaceae</taxon>
        <taxon>Grewioideae</taxon>
        <taxon>Apeibeae</taxon>
        <taxon>Corchorus</taxon>
    </lineage>
</organism>
<proteinExistence type="predicted"/>
<accession>A0A1R3KJ34</accession>
<keyword evidence="3" id="KW-1185">Reference proteome</keyword>
<feature type="region of interest" description="Disordered" evidence="1">
    <location>
        <begin position="1"/>
        <end position="21"/>
    </location>
</feature>
<protein>
    <submittedName>
        <fullName evidence="2">Dipeptidyl peptidase 9</fullName>
    </submittedName>
</protein>
<dbReference type="Proteomes" id="UP000187203">
    <property type="component" value="Unassembled WGS sequence"/>
</dbReference>
<gene>
    <name evidence="2" type="ORF">COLO4_07655</name>
</gene>
<reference evidence="3" key="1">
    <citation type="submission" date="2013-09" db="EMBL/GenBank/DDBJ databases">
        <title>Corchorus olitorius genome sequencing.</title>
        <authorList>
            <person name="Alam M."/>
            <person name="Haque M.S."/>
            <person name="Islam M.S."/>
            <person name="Emdad E.M."/>
            <person name="Islam M.M."/>
            <person name="Ahmed B."/>
            <person name="Halim A."/>
            <person name="Hossen Q.M.M."/>
            <person name="Hossain M.Z."/>
            <person name="Ahmed R."/>
            <person name="Khan M.M."/>
            <person name="Islam R."/>
            <person name="Rashid M.M."/>
            <person name="Khan S.A."/>
            <person name="Rahman M.S."/>
            <person name="Alam M."/>
            <person name="Yahiya A.S."/>
            <person name="Khan M.S."/>
            <person name="Azam M.S."/>
            <person name="Haque T."/>
            <person name="Lashkar M.Z.H."/>
            <person name="Akhand A.I."/>
            <person name="Morshed G."/>
            <person name="Roy S."/>
            <person name="Uddin K.S."/>
            <person name="Rabeya T."/>
            <person name="Hossain A.S."/>
            <person name="Chowdhury A."/>
            <person name="Snigdha A.R."/>
            <person name="Mortoza M.S."/>
            <person name="Matin S.A."/>
            <person name="Hoque S.M.E."/>
            <person name="Islam M.K."/>
            <person name="Roy D.K."/>
            <person name="Haider R."/>
            <person name="Moosa M.M."/>
            <person name="Elias S.M."/>
            <person name="Hasan A.M."/>
            <person name="Jahan S."/>
            <person name="Shafiuddin M."/>
            <person name="Mahmood N."/>
            <person name="Shommy N.S."/>
        </authorList>
    </citation>
    <scope>NUCLEOTIDE SEQUENCE [LARGE SCALE GENOMIC DNA]</scope>
    <source>
        <strain evidence="3">cv. O-4</strain>
    </source>
</reference>
<name>A0A1R3KJ34_9ROSI</name>
<evidence type="ECO:0000313" key="2">
    <source>
        <dbReference type="EMBL" id="OMP07069.1"/>
    </source>
</evidence>
<dbReference type="EMBL" id="AWUE01013425">
    <property type="protein sequence ID" value="OMP07069.1"/>
    <property type="molecule type" value="Genomic_DNA"/>
</dbReference>
<evidence type="ECO:0000313" key="3">
    <source>
        <dbReference type="Proteomes" id="UP000187203"/>
    </source>
</evidence>
<comment type="caution">
    <text evidence="2">The sequence shown here is derived from an EMBL/GenBank/DDBJ whole genome shotgun (WGS) entry which is preliminary data.</text>
</comment>
<dbReference type="AlphaFoldDB" id="A0A1R3KJ34"/>